<proteinExistence type="predicted"/>
<protein>
    <submittedName>
        <fullName evidence="2">Glyoxylase</fullName>
    </submittedName>
</protein>
<evidence type="ECO:0000259" key="1">
    <source>
        <dbReference type="PROSITE" id="PS51819"/>
    </source>
</evidence>
<organism evidence="2 3">
    <name type="scientific">Vagococcus fluvialis</name>
    <dbReference type="NCBI Taxonomy" id="2738"/>
    <lineage>
        <taxon>Bacteria</taxon>
        <taxon>Bacillati</taxon>
        <taxon>Bacillota</taxon>
        <taxon>Bacilli</taxon>
        <taxon>Lactobacillales</taxon>
        <taxon>Enterococcaceae</taxon>
        <taxon>Vagococcus</taxon>
    </lineage>
</organism>
<dbReference type="InterPro" id="IPR029068">
    <property type="entry name" value="Glyas_Bleomycin-R_OHBP_Dase"/>
</dbReference>
<dbReference type="Proteomes" id="UP000521358">
    <property type="component" value="Unassembled WGS sequence"/>
</dbReference>
<name>A0A7X6D928_9ENTE</name>
<reference evidence="2 3" key="1">
    <citation type="submission" date="2020-03" db="EMBL/GenBank/DDBJ databases">
        <title>Bacterial samples isolated from urine from healthy bovine heifers (Gyr breed).</title>
        <authorList>
            <person name="Giannattasio-Ferraz S."/>
            <person name="Maskeri L."/>
            <person name="Penido A."/>
            <person name="Barbosa-Stancioli E.F."/>
            <person name="Putonti C."/>
        </authorList>
    </citation>
    <scope>NUCLEOTIDE SEQUENCE [LARGE SCALE GENOMIC DNA]</scope>
    <source>
        <strain evidence="2 3">UFMG-H7</strain>
    </source>
</reference>
<gene>
    <name evidence="2" type="ORF">HED35_06490</name>
</gene>
<evidence type="ECO:0000313" key="3">
    <source>
        <dbReference type="Proteomes" id="UP000521358"/>
    </source>
</evidence>
<dbReference type="Gene3D" id="3.10.180.10">
    <property type="entry name" value="2,3-Dihydroxybiphenyl 1,2-Dioxygenase, domain 1"/>
    <property type="match status" value="1"/>
</dbReference>
<dbReference type="InterPro" id="IPR037523">
    <property type="entry name" value="VOC_core"/>
</dbReference>
<dbReference type="PROSITE" id="PS51819">
    <property type="entry name" value="VOC"/>
    <property type="match status" value="1"/>
</dbReference>
<dbReference type="RefSeq" id="WP_167806865.1">
    <property type="nucleotide sequence ID" value="NZ_JAAVMB010000006.1"/>
</dbReference>
<dbReference type="PANTHER" id="PTHR36503:SF3">
    <property type="entry name" value="BLR0126 PROTEIN"/>
    <property type="match status" value="1"/>
</dbReference>
<evidence type="ECO:0000313" key="2">
    <source>
        <dbReference type="EMBL" id="NKC67728.1"/>
    </source>
</evidence>
<dbReference type="AlphaFoldDB" id="A0A7X6D928"/>
<comment type="caution">
    <text evidence="2">The sequence shown here is derived from an EMBL/GenBank/DDBJ whole genome shotgun (WGS) entry which is preliminary data.</text>
</comment>
<accession>A0A7X6D928</accession>
<dbReference type="EMBL" id="JAAVMB010000006">
    <property type="protein sequence ID" value="NKC67728.1"/>
    <property type="molecule type" value="Genomic_DNA"/>
</dbReference>
<feature type="domain" description="VOC" evidence="1">
    <location>
        <begin position="2"/>
        <end position="124"/>
    </location>
</feature>
<dbReference type="Pfam" id="PF00903">
    <property type="entry name" value="Glyoxalase"/>
    <property type="match status" value="1"/>
</dbReference>
<dbReference type="InterPro" id="IPR004360">
    <property type="entry name" value="Glyas_Fos-R_dOase_dom"/>
</dbReference>
<dbReference type="PANTHER" id="PTHR36503">
    <property type="entry name" value="BLR2520 PROTEIN"/>
    <property type="match status" value="1"/>
</dbReference>
<sequence>MRLDMVGIVVKDMEKAIKFYDLLGLKVIEGDKNSSYIELENEGVRISLNTKDMITGVFGFVPTSTGEKIELAFLCESKEEINKLVEKIKNHGYDIVKEPWSAPWGQYYALVRDEDKNVISLFINEN</sequence>
<dbReference type="SUPFAM" id="SSF54593">
    <property type="entry name" value="Glyoxalase/Bleomycin resistance protein/Dihydroxybiphenyl dioxygenase"/>
    <property type="match status" value="1"/>
</dbReference>